<evidence type="ECO:0000313" key="1">
    <source>
        <dbReference type="EMBL" id="DAD69381.1"/>
    </source>
</evidence>
<dbReference type="PANTHER" id="PTHR46246">
    <property type="entry name" value="GUANOSINE-3',5'-BIS(DIPHOSPHATE) 3'-PYROPHOSPHOHYDROLASE MESH1"/>
    <property type="match status" value="1"/>
</dbReference>
<protein>
    <submittedName>
        <fullName evidence="1">(P)ppGpp synthetase, RelA/SpoT family</fullName>
    </submittedName>
</protein>
<dbReference type="Pfam" id="PF13328">
    <property type="entry name" value="HD_4"/>
    <property type="match status" value="1"/>
</dbReference>
<accession>A0A8S5LH09</accession>
<dbReference type="Gene3D" id="1.10.3210.10">
    <property type="entry name" value="Hypothetical protein af1432"/>
    <property type="match status" value="1"/>
</dbReference>
<sequence>MTLSTRAELFAKSIHANQVDKAGKPYSEHLQSVVNNLVEPSEEMIAVAWLHDSVEDTESTFDDLTHYFGNTVSEAVCAITKVDNEPYDKYLARVKSNPIARLVKIADLTHNMDLSRLPVVTERDLARKEKYLKAKEFLEN</sequence>
<dbReference type="PANTHER" id="PTHR46246:SF1">
    <property type="entry name" value="GUANOSINE-3',5'-BIS(DIPHOSPHATE) 3'-PYROPHOSPHOHYDROLASE MESH1"/>
    <property type="match status" value="1"/>
</dbReference>
<dbReference type="SUPFAM" id="SSF109604">
    <property type="entry name" value="HD-domain/PDEase-like"/>
    <property type="match status" value="1"/>
</dbReference>
<dbReference type="EMBL" id="BK014720">
    <property type="protein sequence ID" value="DAD69381.1"/>
    <property type="molecule type" value="Genomic_DNA"/>
</dbReference>
<proteinExistence type="predicted"/>
<organism evidence="1">
    <name type="scientific">Myoviridae sp. ctVDo27</name>
    <dbReference type="NCBI Taxonomy" id="2823548"/>
    <lineage>
        <taxon>Viruses</taxon>
        <taxon>Duplodnaviria</taxon>
        <taxon>Heunggongvirae</taxon>
        <taxon>Uroviricota</taxon>
        <taxon>Caudoviricetes</taxon>
    </lineage>
</organism>
<dbReference type="GO" id="GO:0008893">
    <property type="term" value="F:guanosine-3',5'-bis(diphosphate) 3'-diphosphatase activity"/>
    <property type="evidence" value="ECO:0007669"/>
    <property type="project" value="TreeGrafter"/>
</dbReference>
<dbReference type="InterPro" id="IPR052194">
    <property type="entry name" value="MESH1"/>
</dbReference>
<name>A0A8S5LH09_9CAUD</name>
<reference evidence="1" key="1">
    <citation type="journal article" date="2021" name="Proc. Natl. Acad. Sci. U.S.A.">
        <title>A Catalog of Tens of Thousands of Viruses from Human Metagenomes Reveals Hidden Associations with Chronic Diseases.</title>
        <authorList>
            <person name="Tisza M.J."/>
            <person name="Buck C.B."/>
        </authorList>
    </citation>
    <scope>NUCLEOTIDE SEQUENCE</scope>
    <source>
        <strain evidence="1">CtVDo27</strain>
    </source>
</reference>